<dbReference type="Proteomes" id="UP000265618">
    <property type="component" value="Unassembled WGS sequence"/>
</dbReference>
<feature type="non-terminal residue" evidence="3">
    <location>
        <position position="1"/>
    </location>
</feature>
<evidence type="ECO:0000313" key="3">
    <source>
        <dbReference type="EMBL" id="GIQ84895.1"/>
    </source>
</evidence>
<evidence type="ECO:0000256" key="2">
    <source>
        <dbReference type="SAM" id="Phobius"/>
    </source>
</evidence>
<dbReference type="Gene3D" id="3.40.50.12780">
    <property type="entry name" value="N-terminal domain of ligase-like"/>
    <property type="match status" value="1"/>
</dbReference>
<proteinExistence type="predicted"/>
<name>A0A9K3CZQ0_9EUKA</name>
<dbReference type="InterPro" id="IPR042099">
    <property type="entry name" value="ANL_N_sf"/>
</dbReference>
<dbReference type="AlphaFoldDB" id="A0A9K3CZQ0"/>
<evidence type="ECO:0000256" key="1">
    <source>
        <dbReference type="SAM" id="MobiDB-lite"/>
    </source>
</evidence>
<keyword evidence="2" id="KW-1133">Transmembrane helix</keyword>
<gene>
    <name evidence="3" type="ORF">KIPB_006477</name>
</gene>
<organism evidence="3 4">
    <name type="scientific">Kipferlia bialata</name>
    <dbReference type="NCBI Taxonomy" id="797122"/>
    <lineage>
        <taxon>Eukaryota</taxon>
        <taxon>Metamonada</taxon>
        <taxon>Carpediemonas-like organisms</taxon>
        <taxon>Kipferlia</taxon>
    </lineage>
</organism>
<feature type="transmembrane region" description="Helical" evidence="2">
    <location>
        <begin position="90"/>
        <end position="113"/>
    </location>
</feature>
<feature type="region of interest" description="Disordered" evidence="1">
    <location>
        <begin position="496"/>
        <end position="526"/>
    </location>
</feature>
<keyword evidence="4" id="KW-1185">Reference proteome</keyword>
<keyword evidence="2" id="KW-0472">Membrane</keyword>
<feature type="region of interest" description="Disordered" evidence="1">
    <location>
        <begin position="554"/>
        <end position="575"/>
    </location>
</feature>
<dbReference type="EMBL" id="BDIP01001668">
    <property type="protein sequence ID" value="GIQ84895.1"/>
    <property type="molecule type" value="Genomic_DNA"/>
</dbReference>
<feature type="compositionally biased region" description="Basic and acidic residues" evidence="1">
    <location>
        <begin position="331"/>
        <end position="345"/>
    </location>
</feature>
<protein>
    <submittedName>
        <fullName evidence="3">Uncharacterized protein</fullName>
    </submittedName>
</protein>
<comment type="caution">
    <text evidence="3">The sequence shown here is derived from an EMBL/GenBank/DDBJ whole genome shotgun (WGS) entry which is preliminary data.</text>
</comment>
<keyword evidence="2" id="KW-0812">Transmembrane</keyword>
<feature type="compositionally biased region" description="Polar residues" evidence="1">
    <location>
        <begin position="555"/>
        <end position="575"/>
    </location>
</feature>
<accession>A0A9K3CZQ0</accession>
<feature type="region of interest" description="Disordered" evidence="1">
    <location>
        <begin position="435"/>
        <end position="454"/>
    </location>
</feature>
<evidence type="ECO:0000313" key="4">
    <source>
        <dbReference type="Proteomes" id="UP000265618"/>
    </source>
</evidence>
<sequence>TVRSRPSVGMTQTYVKSRHHEKCSEPNYIPSGVLLDNILSLALALNSVGLGRGDRVVVSAPSTSTGMCLCGVGVNLTCTVKWYIYTVDTLLTLLLTPCVIMMLAVPCCGATLIPCPREIHERYVRALGVAKPTALLHLGEPLEISSVFSSSSDVKVVLNEPSPAPKLRQLLKKGDMLLKSGAQPGQPLNLMTAAPTKKKGELDDAAVMFLEPGAVRWQTIPAFSHTALVSAALAWSALLRDRGCGTGDTIAVGYPIHVVEGFLACMAGILRGSPVVLLPRPGLLNGIKVAALVAPPSFAEQLPGMLRRRAKGTLLGMGLKLYDYSMRRQTKRNDKRERRGEEPQRSEGLLKLITPSGVRHALGDASALLVPRPVPWAAVQQAQYGARISRAVELGGPAAAGSLGLVRQGPNRQWEAAPGALLVFTAPGGKDKGRTLREGGNPPADTPVETFSETQGGSMFRSRVLYGGDAIASNLVSDAPEARLVPAALVPITHPTDTVAETGEGEGAEPSERRGRGGRGKKKGMAVDVGDEVTIPTTETTTGVTDLHRHVALSGLQSENPSSETRSQRPTGQGETDVQYLAALAALCPEAAGARLVPVPGESFKALVVVPRLAGARLRCPGLTDEELVRDPVYLTCLAFGLGKVYELYDVPMCQRPSLVVVDYSTEPDTLQTADPLLVAAKVKPALEILSTARHRVNRSTKEGVTAAVDTVQHPFISVQEIDGLLMMLTVSA</sequence>
<feature type="region of interest" description="Disordered" evidence="1">
    <location>
        <begin position="328"/>
        <end position="348"/>
    </location>
</feature>
<reference evidence="3 4" key="1">
    <citation type="journal article" date="2018" name="PLoS ONE">
        <title>The draft genome of Kipferlia bialata reveals reductive genome evolution in fornicate parasites.</title>
        <authorList>
            <person name="Tanifuji G."/>
            <person name="Takabayashi S."/>
            <person name="Kume K."/>
            <person name="Takagi M."/>
            <person name="Nakayama T."/>
            <person name="Kamikawa R."/>
            <person name="Inagaki Y."/>
            <person name="Hashimoto T."/>
        </authorList>
    </citation>
    <scope>NUCLEOTIDE SEQUENCE [LARGE SCALE GENOMIC DNA]</scope>
    <source>
        <strain evidence="3">NY0173</strain>
    </source>
</reference>